<comment type="caution">
    <text evidence="3">The sequence shown here is derived from an EMBL/GenBank/DDBJ whole genome shotgun (WGS) entry which is preliminary data.</text>
</comment>
<proteinExistence type="predicted"/>
<accession>A0A087E3I5</accession>
<dbReference type="GO" id="GO:0016747">
    <property type="term" value="F:acyltransferase activity, transferring groups other than amino-acyl groups"/>
    <property type="evidence" value="ECO:0007669"/>
    <property type="project" value="InterPro"/>
</dbReference>
<feature type="domain" description="N-acetyltransferase" evidence="2">
    <location>
        <begin position="73"/>
        <end position="283"/>
    </location>
</feature>
<dbReference type="OrthoDB" id="6711752at2"/>
<dbReference type="Proteomes" id="UP000029003">
    <property type="component" value="Unassembled WGS sequence"/>
</dbReference>
<dbReference type="InterPro" id="IPR000182">
    <property type="entry name" value="GNAT_dom"/>
</dbReference>
<dbReference type="Pfam" id="PF00583">
    <property type="entry name" value="Acetyltransf_1"/>
    <property type="match status" value="1"/>
</dbReference>
<evidence type="ECO:0000313" key="4">
    <source>
        <dbReference type="Proteomes" id="UP000029003"/>
    </source>
</evidence>
<organism evidence="3 4">
    <name type="scientific">Bifidobacterium thermacidophilum subsp. thermacidophilum</name>
    <dbReference type="NCBI Taxonomy" id="79262"/>
    <lineage>
        <taxon>Bacteria</taxon>
        <taxon>Bacillati</taxon>
        <taxon>Actinomycetota</taxon>
        <taxon>Actinomycetes</taxon>
        <taxon>Bifidobacteriales</taxon>
        <taxon>Bifidobacteriaceae</taxon>
        <taxon>Bifidobacterium</taxon>
    </lineage>
</organism>
<evidence type="ECO:0000259" key="2">
    <source>
        <dbReference type="PROSITE" id="PS51186"/>
    </source>
</evidence>
<gene>
    <name evidence="3" type="ORF">THER5_0507</name>
</gene>
<dbReference type="AlphaFoldDB" id="A0A087E3I5"/>
<feature type="compositionally biased region" description="Basic and acidic residues" evidence="1">
    <location>
        <begin position="17"/>
        <end position="28"/>
    </location>
</feature>
<protein>
    <submittedName>
        <fullName evidence="3">N-acetylglutamate synthase</fullName>
    </submittedName>
</protein>
<dbReference type="EMBL" id="JGZT01000007">
    <property type="protein sequence ID" value="KFJ02336.1"/>
    <property type="molecule type" value="Genomic_DNA"/>
</dbReference>
<dbReference type="RefSeq" id="WP_029576631.1">
    <property type="nucleotide sequence ID" value="NZ_JGZT01000007.1"/>
</dbReference>
<evidence type="ECO:0000313" key="3">
    <source>
        <dbReference type="EMBL" id="KFJ02336.1"/>
    </source>
</evidence>
<dbReference type="SUPFAM" id="SSF55729">
    <property type="entry name" value="Acyl-CoA N-acyltransferases (Nat)"/>
    <property type="match status" value="1"/>
</dbReference>
<evidence type="ECO:0000256" key="1">
    <source>
        <dbReference type="SAM" id="MobiDB-lite"/>
    </source>
</evidence>
<sequence>MGAIRDHIHHAKASSRNHTDGARTENRNRVSIQRSPQAVVPLQTTRSHAKPAVSAALMPETSSDAATAGGNVVIYRPLTATDLPAIIDEYDQTWGFRPLSERRPLSQMVSKRFVMHYLEGTTRAEVAELDGQVLGLTFAQVDGERPLYPHAQETLAGIDDRLRADDTGSVALRETLYWHRAENRLERISQIGKVTQAELRLFLVSPKARGHGVGGGLWRRLMAYFQRQGVKRYFLHTDNSCDVGFYDHQGLVCNAKRIAADHPEDHVEKMYGRMNDLYIYSGEPSRTVRHRRRGGNSGAGQQPKRGE</sequence>
<dbReference type="Gene3D" id="3.40.630.30">
    <property type="match status" value="1"/>
</dbReference>
<dbReference type="InterPro" id="IPR016181">
    <property type="entry name" value="Acyl_CoA_acyltransferase"/>
</dbReference>
<feature type="region of interest" description="Disordered" evidence="1">
    <location>
        <begin position="285"/>
        <end position="307"/>
    </location>
</feature>
<dbReference type="PROSITE" id="PS51186">
    <property type="entry name" value="GNAT"/>
    <property type="match status" value="1"/>
</dbReference>
<name>A0A087E3I5_9BIFI</name>
<feature type="region of interest" description="Disordered" evidence="1">
    <location>
        <begin position="1"/>
        <end position="46"/>
    </location>
</feature>
<reference evidence="3 4" key="1">
    <citation type="submission" date="2014-03" db="EMBL/GenBank/DDBJ databases">
        <title>Genomics of Bifidobacteria.</title>
        <authorList>
            <person name="Ventura M."/>
            <person name="Milani C."/>
            <person name="Lugli G.A."/>
        </authorList>
    </citation>
    <scope>NUCLEOTIDE SEQUENCE [LARGE SCALE GENOMIC DNA]</scope>
    <source>
        <strain evidence="3 4">LMG 21395</strain>
    </source>
</reference>
<feature type="compositionally biased region" description="Polar residues" evidence="1">
    <location>
        <begin position="29"/>
        <end position="46"/>
    </location>
</feature>
<dbReference type="CDD" id="cd04301">
    <property type="entry name" value="NAT_SF"/>
    <property type="match status" value="1"/>
</dbReference>